<keyword evidence="3" id="KW-1185">Reference proteome</keyword>
<protein>
    <submittedName>
        <fullName evidence="2">Uncharacterized protein</fullName>
    </submittedName>
</protein>
<gene>
    <name evidence="2" type="ORF">QJS10_CPB15g00114</name>
</gene>
<reference evidence="2" key="1">
    <citation type="journal article" date="2023" name="Nat. Commun.">
        <title>Diploid and tetraploid genomes of Acorus and the evolution of monocots.</title>
        <authorList>
            <person name="Ma L."/>
            <person name="Liu K.W."/>
            <person name="Li Z."/>
            <person name="Hsiao Y.Y."/>
            <person name="Qi Y."/>
            <person name="Fu T."/>
            <person name="Tang G.D."/>
            <person name="Zhang D."/>
            <person name="Sun W.H."/>
            <person name="Liu D.K."/>
            <person name="Li Y."/>
            <person name="Chen G.Z."/>
            <person name="Liu X.D."/>
            <person name="Liao X.Y."/>
            <person name="Jiang Y.T."/>
            <person name="Yu X."/>
            <person name="Hao Y."/>
            <person name="Huang J."/>
            <person name="Zhao X.W."/>
            <person name="Ke S."/>
            <person name="Chen Y.Y."/>
            <person name="Wu W.L."/>
            <person name="Hsu J.L."/>
            <person name="Lin Y.F."/>
            <person name="Huang M.D."/>
            <person name="Li C.Y."/>
            <person name="Huang L."/>
            <person name="Wang Z.W."/>
            <person name="Zhao X."/>
            <person name="Zhong W.Y."/>
            <person name="Peng D.H."/>
            <person name="Ahmad S."/>
            <person name="Lan S."/>
            <person name="Zhang J.S."/>
            <person name="Tsai W.C."/>
            <person name="Van de Peer Y."/>
            <person name="Liu Z.J."/>
        </authorList>
    </citation>
    <scope>NUCLEOTIDE SEQUENCE</scope>
    <source>
        <strain evidence="2">CP</strain>
    </source>
</reference>
<feature type="compositionally biased region" description="Basic and acidic residues" evidence="1">
    <location>
        <begin position="61"/>
        <end position="74"/>
    </location>
</feature>
<proteinExistence type="predicted"/>
<dbReference type="AlphaFoldDB" id="A0AAV9D6W5"/>
<sequence>MALQDKLGKTYKNQRDFTVKVKSIDGFQGSEEDEAFTAKMKAKVAVVDSPKKPSKSKNRSKQLDLDMKCESSKS</sequence>
<accession>A0AAV9D6W5</accession>
<evidence type="ECO:0000313" key="2">
    <source>
        <dbReference type="EMBL" id="KAK1296701.1"/>
    </source>
</evidence>
<name>A0AAV9D6W5_ACOCL</name>
<dbReference type="Proteomes" id="UP001180020">
    <property type="component" value="Unassembled WGS sequence"/>
</dbReference>
<reference evidence="2" key="2">
    <citation type="submission" date="2023-06" db="EMBL/GenBank/DDBJ databases">
        <authorList>
            <person name="Ma L."/>
            <person name="Liu K.-W."/>
            <person name="Li Z."/>
            <person name="Hsiao Y.-Y."/>
            <person name="Qi Y."/>
            <person name="Fu T."/>
            <person name="Tang G."/>
            <person name="Zhang D."/>
            <person name="Sun W.-H."/>
            <person name="Liu D.-K."/>
            <person name="Li Y."/>
            <person name="Chen G.-Z."/>
            <person name="Liu X.-D."/>
            <person name="Liao X.-Y."/>
            <person name="Jiang Y.-T."/>
            <person name="Yu X."/>
            <person name="Hao Y."/>
            <person name="Huang J."/>
            <person name="Zhao X.-W."/>
            <person name="Ke S."/>
            <person name="Chen Y.-Y."/>
            <person name="Wu W.-L."/>
            <person name="Hsu J.-L."/>
            <person name="Lin Y.-F."/>
            <person name="Huang M.-D."/>
            <person name="Li C.-Y."/>
            <person name="Huang L."/>
            <person name="Wang Z.-W."/>
            <person name="Zhao X."/>
            <person name="Zhong W.-Y."/>
            <person name="Peng D.-H."/>
            <person name="Ahmad S."/>
            <person name="Lan S."/>
            <person name="Zhang J.-S."/>
            <person name="Tsai W.-C."/>
            <person name="Van De Peer Y."/>
            <person name="Liu Z.-J."/>
        </authorList>
    </citation>
    <scope>NUCLEOTIDE SEQUENCE</scope>
    <source>
        <strain evidence="2">CP</strain>
        <tissue evidence="2">Leaves</tissue>
    </source>
</reference>
<feature type="region of interest" description="Disordered" evidence="1">
    <location>
        <begin position="44"/>
        <end position="74"/>
    </location>
</feature>
<evidence type="ECO:0000313" key="3">
    <source>
        <dbReference type="Proteomes" id="UP001180020"/>
    </source>
</evidence>
<evidence type="ECO:0000256" key="1">
    <source>
        <dbReference type="SAM" id="MobiDB-lite"/>
    </source>
</evidence>
<comment type="caution">
    <text evidence="2">The sequence shown here is derived from an EMBL/GenBank/DDBJ whole genome shotgun (WGS) entry which is preliminary data.</text>
</comment>
<dbReference type="EMBL" id="JAUJYO010000015">
    <property type="protein sequence ID" value="KAK1296701.1"/>
    <property type="molecule type" value="Genomic_DNA"/>
</dbReference>
<organism evidence="2 3">
    <name type="scientific">Acorus calamus</name>
    <name type="common">Sweet flag</name>
    <dbReference type="NCBI Taxonomy" id="4465"/>
    <lineage>
        <taxon>Eukaryota</taxon>
        <taxon>Viridiplantae</taxon>
        <taxon>Streptophyta</taxon>
        <taxon>Embryophyta</taxon>
        <taxon>Tracheophyta</taxon>
        <taxon>Spermatophyta</taxon>
        <taxon>Magnoliopsida</taxon>
        <taxon>Liliopsida</taxon>
        <taxon>Acoraceae</taxon>
        <taxon>Acorus</taxon>
    </lineage>
</organism>